<evidence type="ECO:0000313" key="4">
    <source>
        <dbReference type="EMBL" id="OLY80855.1"/>
    </source>
</evidence>
<dbReference type="OrthoDB" id="5411533at2759"/>
<dbReference type="Gene3D" id="3.30.70.330">
    <property type="match status" value="1"/>
</dbReference>
<dbReference type="PANTHER" id="PTHR48036">
    <property type="entry name" value="SPLICING FACTOR (PAD-1), PUTATIVE (AFU_ORTHOLOGUE AFUA_1G15810)-RELATED"/>
    <property type="match status" value="1"/>
</dbReference>
<evidence type="ECO:0000313" key="5">
    <source>
        <dbReference type="Proteomes" id="UP000187455"/>
    </source>
</evidence>
<name>A0A1R0GVG0_9FUNG</name>
<feature type="region of interest" description="Disordered" evidence="2">
    <location>
        <begin position="22"/>
        <end position="95"/>
    </location>
</feature>
<dbReference type="GO" id="GO:0005634">
    <property type="term" value="C:nucleus"/>
    <property type="evidence" value="ECO:0007669"/>
    <property type="project" value="InterPro"/>
</dbReference>
<gene>
    <name evidence="4" type="ORF">AYI68_g5044</name>
</gene>
<dbReference type="GO" id="GO:0006397">
    <property type="term" value="P:mRNA processing"/>
    <property type="evidence" value="ECO:0007669"/>
    <property type="project" value="InterPro"/>
</dbReference>
<dbReference type="InterPro" id="IPR000504">
    <property type="entry name" value="RRM_dom"/>
</dbReference>
<dbReference type="Pfam" id="PF00076">
    <property type="entry name" value="RRM_1"/>
    <property type="match status" value="1"/>
</dbReference>
<keyword evidence="5" id="KW-1185">Reference proteome</keyword>
<organism evidence="4 5">
    <name type="scientific">Smittium mucronatum</name>
    <dbReference type="NCBI Taxonomy" id="133383"/>
    <lineage>
        <taxon>Eukaryota</taxon>
        <taxon>Fungi</taxon>
        <taxon>Fungi incertae sedis</taxon>
        <taxon>Zoopagomycota</taxon>
        <taxon>Kickxellomycotina</taxon>
        <taxon>Harpellomycetes</taxon>
        <taxon>Harpellales</taxon>
        <taxon>Legeriomycetaceae</taxon>
        <taxon>Smittium</taxon>
    </lineage>
</organism>
<reference evidence="4 5" key="1">
    <citation type="journal article" date="2016" name="Mol. Biol. Evol.">
        <title>Genome-Wide Survey of Gut Fungi (Harpellales) Reveals the First Horizontally Transferred Ubiquitin Gene from a Mosquito Host.</title>
        <authorList>
            <person name="Wang Y."/>
            <person name="White M.M."/>
            <person name="Kvist S."/>
            <person name="Moncalvo J.M."/>
        </authorList>
    </citation>
    <scope>NUCLEOTIDE SEQUENCE [LARGE SCALE GENOMIC DNA]</scope>
    <source>
        <strain evidence="4 5">ALG-7-W6</strain>
    </source>
</reference>
<evidence type="ECO:0000256" key="2">
    <source>
        <dbReference type="SAM" id="MobiDB-lite"/>
    </source>
</evidence>
<dbReference type="AlphaFoldDB" id="A0A1R0GVG0"/>
<dbReference type="GO" id="GO:0003723">
    <property type="term" value="F:RNA binding"/>
    <property type="evidence" value="ECO:0007669"/>
    <property type="project" value="UniProtKB-UniRule"/>
</dbReference>
<dbReference type="PROSITE" id="PS50102">
    <property type="entry name" value="RRM"/>
    <property type="match status" value="1"/>
</dbReference>
<dbReference type="InterPro" id="IPR012677">
    <property type="entry name" value="Nucleotide-bd_a/b_plait_sf"/>
</dbReference>
<sequence length="298" mass="33713">MAENFDIEELLDAPYKDPNFLAKQSGLMGSNSTQQNPSAKVNSKYQIGDSEYASPNAASQVYDSNEKKNRPGEYLMSDDSNEQYGKQDNPNSIHATHPSIYAQSIDIQPLIHDSNTVLKSKNDHLASKSLDAETFSQNLVDPHIKKDIDQTRFNYLNGESSMDSSIYKAETNSRLFFFKGNSTSHMNDSHMDHKFHNSQQISIKNISKKEDKNVFLDDSNDINKMNGESLDKDREKSPVLTDIERDQRTVFVMQLARSLRTRELIEFFSKAGSVRSAKIISDRASRRSKGQGWICGIP</sequence>
<accession>A0A1R0GVG0</accession>
<dbReference type="EMBL" id="LSSL01003061">
    <property type="protein sequence ID" value="OLY80855.1"/>
    <property type="molecule type" value="Genomic_DNA"/>
</dbReference>
<dbReference type="InterPro" id="IPR006509">
    <property type="entry name" value="RBM39_SF"/>
</dbReference>
<feature type="compositionally biased region" description="Polar residues" evidence="2">
    <location>
        <begin position="27"/>
        <end position="45"/>
    </location>
</feature>
<proteinExistence type="predicted"/>
<dbReference type="SUPFAM" id="SSF54928">
    <property type="entry name" value="RNA-binding domain, RBD"/>
    <property type="match status" value="1"/>
</dbReference>
<keyword evidence="1" id="KW-0694">RNA-binding</keyword>
<comment type="caution">
    <text evidence="4">The sequence shown here is derived from an EMBL/GenBank/DDBJ whole genome shotgun (WGS) entry which is preliminary data.</text>
</comment>
<feature type="compositionally biased region" description="Polar residues" evidence="2">
    <location>
        <begin position="82"/>
        <end position="94"/>
    </location>
</feature>
<evidence type="ECO:0000256" key="1">
    <source>
        <dbReference type="PROSITE-ProRule" id="PRU00176"/>
    </source>
</evidence>
<dbReference type="InterPro" id="IPR035979">
    <property type="entry name" value="RBD_domain_sf"/>
</dbReference>
<dbReference type="STRING" id="133383.A0A1R0GVG0"/>
<dbReference type="Proteomes" id="UP000187455">
    <property type="component" value="Unassembled WGS sequence"/>
</dbReference>
<protein>
    <submittedName>
        <fullName evidence="4">Putative RNA-binding protein 23</fullName>
    </submittedName>
</protein>
<evidence type="ECO:0000259" key="3">
    <source>
        <dbReference type="PROSITE" id="PS50102"/>
    </source>
</evidence>
<feature type="domain" description="RRM" evidence="3">
    <location>
        <begin position="248"/>
        <end position="294"/>
    </location>
</feature>